<comment type="caution">
    <text evidence="1">The sequence shown here is derived from an EMBL/GenBank/DDBJ whole genome shotgun (WGS) entry which is preliminary data.</text>
</comment>
<dbReference type="PANTHER" id="PTHR34808">
    <property type="entry name" value="EXPRESSED PROTEIN"/>
    <property type="match status" value="1"/>
</dbReference>
<dbReference type="OrthoDB" id="603047at2759"/>
<name>A0A7J0EZ88_9ERIC</name>
<evidence type="ECO:0000313" key="2">
    <source>
        <dbReference type="Proteomes" id="UP000585474"/>
    </source>
</evidence>
<dbReference type="Proteomes" id="UP000585474">
    <property type="component" value="Unassembled WGS sequence"/>
</dbReference>
<sequence>MRMMMEEEPPPIVRIDRQSSIENEPRTLGIRQMRFARDEALYVINTRNYEDAVRIFTEGLEPVVSVTRTEWKECNLHG</sequence>
<dbReference type="EMBL" id="BJWL01000007">
    <property type="protein sequence ID" value="GFY91279.1"/>
    <property type="molecule type" value="Genomic_DNA"/>
</dbReference>
<proteinExistence type="predicted"/>
<reference evidence="1 2" key="1">
    <citation type="submission" date="2019-07" db="EMBL/GenBank/DDBJ databases">
        <title>De Novo Assembly of kiwifruit Actinidia rufa.</title>
        <authorList>
            <person name="Sugita-Konishi S."/>
            <person name="Sato K."/>
            <person name="Mori E."/>
            <person name="Abe Y."/>
            <person name="Kisaki G."/>
            <person name="Hamano K."/>
            <person name="Suezawa K."/>
            <person name="Otani M."/>
            <person name="Fukuda T."/>
            <person name="Manabe T."/>
            <person name="Gomi K."/>
            <person name="Tabuchi M."/>
            <person name="Akimitsu K."/>
            <person name="Kataoka I."/>
        </authorList>
    </citation>
    <scope>NUCLEOTIDE SEQUENCE [LARGE SCALE GENOMIC DNA]</scope>
    <source>
        <strain evidence="2">cv. Fuchu</strain>
    </source>
</reference>
<dbReference type="AlphaFoldDB" id="A0A7J0EZ88"/>
<dbReference type="PANTHER" id="PTHR34808:SF2">
    <property type="entry name" value="EXPRESSED PROTEIN"/>
    <property type="match status" value="1"/>
</dbReference>
<gene>
    <name evidence="1" type="ORF">Acr_07g0014750</name>
</gene>
<keyword evidence="2" id="KW-1185">Reference proteome</keyword>
<protein>
    <submittedName>
        <fullName evidence="1">Uncharacterized protein</fullName>
    </submittedName>
</protein>
<accession>A0A7J0EZ88</accession>
<organism evidence="1 2">
    <name type="scientific">Actinidia rufa</name>
    <dbReference type="NCBI Taxonomy" id="165716"/>
    <lineage>
        <taxon>Eukaryota</taxon>
        <taxon>Viridiplantae</taxon>
        <taxon>Streptophyta</taxon>
        <taxon>Embryophyta</taxon>
        <taxon>Tracheophyta</taxon>
        <taxon>Spermatophyta</taxon>
        <taxon>Magnoliopsida</taxon>
        <taxon>eudicotyledons</taxon>
        <taxon>Gunneridae</taxon>
        <taxon>Pentapetalae</taxon>
        <taxon>asterids</taxon>
        <taxon>Ericales</taxon>
        <taxon>Actinidiaceae</taxon>
        <taxon>Actinidia</taxon>
    </lineage>
</organism>
<evidence type="ECO:0000313" key="1">
    <source>
        <dbReference type="EMBL" id="GFY91279.1"/>
    </source>
</evidence>